<sequence length="76" mass="8880">MTDGPKSANMTRVISNGTLFVIKCTHRNERQDMSQMRRKWRGVDETPFMRMLVLVRSLSSDSMNQHGHLIHRILLI</sequence>
<dbReference type="EMBL" id="JAHQIW010001571">
    <property type="protein sequence ID" value="KAJ1352949.1"/>
    <property type="molecule type" value="Genomic_DNA"/>
</dbReference>
<proteinExistence type="predicted"/>
<comment type="caution">
    <text evidence="1">The sequence shown here is derived from an EMBL/GenBank/DDBJ whole genome shotgun (WGS) entry which is preliminary data.</text>
</comment>
<accession>A0AAD5MXT5</accession>
<gene>
    <name evidence="1" type="ORF">KIN20_009464</name>
</gene>
<keyword evidence="2" id="KW-1185">Reference proteome</keyword>
<dbReference type="Proteomes" id="UP001196413">
    <property type="component" value="Unassembled WGS sequence"/>
</dbReference>
<evidence type="ECO:0000313" key="1">
    <source>
        <dbReference type="EMBL" id="KAJ1352949.1"/>
    </source>
</evidence>
<protein>
    <submittedName>
        <fullName evidence="1">Uncharacterized protein</fullName>
    </submittedName>
</protein>
<evidence type="ECO:0000313" key="2">
    <source>
        <dbReference type="Proteomes" id="UP001196413"/>
    </source>
</evidence>
<name>A0AAD5MXT5_PARTN</name>
<reference evidence="1" key="1">
    <citation type="submission" date="2021-06" db="EMBL/GenBank/DDBJ databases">
        <title>Parelaphostrongylus tenuis whole genome reference sequence.</title>
        <authorList>
            <person name="Garwood T.J."/>
            <person name="Larsen P.A."/>
            <person name="Fountain-Jones N.M."/>
            <person name="Garbe J.R."/>
            <person name="Macchietto M.G."/>
            <person name="Kania S.A."/>
            <person name="Gerhold R.W."/>
            <person name="Richards J.E."/>
            <person name="Wolf T.M."/>
        </authorList>
    </citation>
    <scope>NUCLEOTIDE SEQUENCE</scope>
    <source>
        <strain evidence="1">MNPRO001-30</strain>
        <tissue evidence="1">Meninges</tissue>
    </source>
</reference>
<dbReference type="AlphaFoldDB" id="A0AAD5MXT5"/>
<organism evidence="1 2">
    <name type="scientific">Parelaphostrongylus tenuis</name>
    <name type="common">Meningeal worm</name>
    <dbReference type="NCBI Taxonomy" id="148309"/>
    <lineage>
        <taxon>Eukaryota</taxon>
        <taxon>Metazoa</taxon>
        <taxon>Ecdysozoa</taxon>
        <taxon>Nematoda</taxon>
        <taxon>Chromadorea</taxon>
        <taxon>Rhabditida</taxon>
        <taxon>Rhabditina</taxon>
        <taxon>Rhabditomorpha</taxon>
        <taxon>Strongyloidea</taxon>
        <taxon>Metastrongylidae</taxon>
        <taxon>Parelaphostrongylus</taxon>
    </lineage>
</organism>